<protein>
    <submittedName>
        <fullName evidence="3">F-box domain-containing protein</fullName>
    </submittedName>
</protein>
<dbReference type="Proteomes" id="UP000095282">
    <property type="component" value="Unplaced"/>
</dbReference>
<proteinExistence type="predicted"/>
<reference evidence="3" key="1">
    <citation type="submission" date="2016-11" db="UniProtKB">
        <authorList>
            <consortium name="WormBaseParasite"/>
        </authorList>
    </citation>
    <scope>IDENTIFICATION</scope>
</reference>
<feature type="domain" description="F-box" evidence="1">
    <location>
        <begin position="3"/>
        <end position="48"/>
    </location>
</feature>
<dbReference type="InterPro" id="IPR001810">
    <property type="entry name" value="F-box_dom"/>
</dbReference>
<organism evidence="2 3">
    <name type="scientific">Caenorhabditis tropicalis</name>
    <dbReference type="NCBI Taxonomy" id="1561998"/>
    <lineage>
        <taxon>Eukaryota</taxon>
        <taxon>Metazoa</taxon>
        <taxon>Ecdysozoa</taxon>
        <taxon>Nematoda</taxon>
        <taxon>Chromadorea</taxon>
        <taxon>Rhabditida</taxon>
        <taxon>Rhabditina</taxon>
        <taxon>Rhabditomorpha</taxon>
        <taxon>Rhabditoidea</taxon>
        <taxon>Rhabditidae</taxon>
        <taxon>Peloderinae</taxon>
        <taxon>Caenorhabditis</taxon>
    </lineage>
</organism>
<evidence type="ECO:0000313" key="3">
    <source>
        <dbReference type="WBParaSite" id="Csp11.Scaffold630.g18387.t1"/>
    </source>
</evidence>
<keyword evidence="2" id="KW-1185">Reference proteome</keyword>
<name>A0A1I7UQP6_9PELO</name>
<dbReference type="PANTHER" id="PTHR21503:SF8">
    <property type="entry name" value="F-BOX ASSOCIATED DOMAIN-CONTAINING PROTEIN-RELATED"/>
    <property type="match status" value="1"/>
</dbReference>
<sequence length="366" mass="43308">MNALKLLEFPILIQHLILKSMSKSEVLCLSFVSLRTKEIIRTVSWKAIGIFYDFRREDKKPQFILELPDDDYKVTLISFDFLAKMHRGLKRYKMMEDGNVFNFRVSFDSTEGEPMLEWIFEDYIRDLSFEIMHCYLCNLFKAPNDLQLLINREIAKEFPFERDVKNVFLDGNYVDSEDINKFFDKVEVSNCIWIRSLIQDDDLRENSNVFKSNTLHISNSRNLKPNNYNKFQGIHAVFSFAPVKEKDLVAFIYHWKESKNTKLQSMVIHSSSVFRHPEYVKSQFIPIEWDPATRPSHYEIKSAMVKLLPPQLTLFDCTKGFDIRRKDGRLATVFIERSIFAFLVWSGNEVQPTFPDNRNFNRPHFT</sequence>
<dbReference type="PROSITE" id="PS50181">
    <property type="entry name" value="FBOX"/>
    <property type="match status" value="1"/>
</dbReference>
<evidence type="ECO:0000259" key="1">
    <source>
        <dbReference type="PROSITE" id="PS50181"/>
    </source>
</evidence>
<dbReference type="PANTHER" id="PTHR21503">
    <property type="entry name" value="F-BOX-CONTAINING HYPOTHETICAL PROTEIN C.ELEGANS"/>
    <property type="match status" value="1"/>
</dbReference>
<dbReference type="eggNOG" id="ENOG502TKDG">
    <property type="taxonomic scope" value="Eukaryota"/>
</dbReference>
<evidence type="ECO:0000313" key="2">
    <source>
        <dbReference type="Proteomes" id="UP000095282"/>
    </source>
</evidence>
<dbReference type="AlphaFoldDB" id="A0A1I7UQP6"/>
<accession>A0A1I7UQP6</accession>
<dbReference type="WBParaSite" id="Csp11.Scaffold630.g18387.t1">
    <property type="protein sequence ID" value="Csp11.Scaffold630.g18387.t1"/>
    <property type="gene ID" value="Csp11.Scaffold630.g18387"/>
</dbReference>